<feature type="compositionally biased region" description="Low complexity" evidence="2">
    <location>
        <begin position="76"/>
        <end position="86"/>
    </location>
</feature>
<dbReference type="PROSITE" id="PS51194">
    <property type="entry name" value="HELICASE_CTER"/>
    <property type="match status" value="1"/>
</dbReference>
<dbReference type="STRING" id="578459.A0A0P9EPG7"/>
<dbReference type="InterPro" id="IPR027417">
    <property type="entry name" value="P-loop_NTPase"/>
</dbReference>
<keyword evidence="1" id="KW-0547">Nucleotide-binding</keyword>
<gene>
    <name evidence="5" type="ORF">RHOBADRAFT_47777</name>
</gene>
<dbReference type="CDD" id="cd18799">
    <property type="entry name" value="SF2_C_EcoAI-like"/>
    <property type="match status" value="1"/>
</dbReference>
<dbReference type="Proteomes" id="UP000053890">
    <property type="component" value="Unassembled WGS sequence"/>
</dbReference>
<feature type="region of interest" description="Disordered" evidence="2">
    <location>
        <begin position="760"/>
        <end position="781"/>
    </location>
</feature>
<dbReference type="GO" id="GO:0016787">
    <property type="term" value="F:hydrolase activity"/>
    <property type="evidence" value="ECO:0007669"/>
    <property type="project" value="InterPro"/>
</dbReference>
<dbReference type="SMART" id="SM00487">
    <property type="entry name" value="DEXDc"/>
    <property type="match status" value="1"/>
</dbReference>
<feature type="domain" description="Helicase ATP-binding" evidence="3">
    <location>
        <begin position="91"/>
        <end position="314"/>
    </location>
</feature>
<reference evidence="5 6" key="1">
    <citation type="journal article" date="2015" name="Front. Microbiol.">
        <title>Genome sequence of the plant growth promoting endophytic yeast Rhodotorula graminis WP1.</title>
        <authorList>
            <person name="Firrincieli A."/>
            <person name="Otillar R."/>
            <person name="Salamov A."/>
            <person name="Schmutz J."/>
            <person name="Khan Z."/>
            <person name="Redman R.S."/>
            <person name="Fleck N.D."/>
            <person name="Lindquist E."/>
            <person name="Grigoriev I.V."/>
            <person name="Doty S.L."/>
        </authorList>
    </citation>
    <scope>NUCLEOTIDE SEQUENCE [LARGE SCALE GENOMIC DNA]</scope>
    <source>
        <strain evidence="5 6">WP1</strain>
    </source>
</reference>
<feature type="region of interest" description="Disordered" evidence="2">
    <location>
        <begin position="19"/>
        <end position="106"/>
    </location>
</feature>
<evidence type="ECO:0000259" key="4">
    <source>
        <dbReference type="PROSITE" id="PS51194"/>
    </source>
</evidence>
<dbReference type="GO" id="GO:0032042">
    <property type="term" value="P:mitochondrial DNA metabolic process"/>
    <property type="evidence" value="ECO:0007669"/>
    <property type="project" value="TreeGrafter"/>
</dbReference>
<dbReference type="PROSITE" id="PS51192">
    <property type="entry name" value="HELICASE_ATP_BIND_1"/>
    <property type="match status" value="1"/>
</dbReference>
<dbReference type="InterPro" id="IPR050742">
    <property type="entry name" value="Helicase_Restrict-Modif_Enz"/>
</dbReference>
<dbReference type="RefSeq" id="XP_018267482.1">
    <property type="nucleotide sequence ID" value="XM_018415047.1"/>
</dbReference>
<dbReference type="AlphaFoldDB" id="A0A0P9EPG7"/>
<dbReference type="OMA" id="HIDCILL"/>
<feature type="compositionally biased region" description="Pro residues" evidence="2">
    <location>
        <begin position="53"/>
        <end position="62"/>
    </location>
</feature>
<dbReference type="GO" id="GO:0061749">
    <property type="term" value="F:forked DNA-dependent helicase activity"/>
    <property type="evidence" value="ECO:0007669"/>
    <property type="project" value="TreeGrafter"/>
</dbReference>
<organism evidence="5 6">
    <name type="scientific">Rhodotorula graminis (strain WP1)</name>
    <dbReference type="NCBI Taxonomy" id="578459"/>
    <lineage>
        <taxon>Eukaryota</taxon>
        <taxon>Fungi</taxon>
        <taxon>Dikarya</taxon>
        <taxon>Basidiomycota</taxon>
        <taxon>Pucciniomycotina</taxon>
        <taxon>Microbotryomycetes</taxon>
        <taxon>Sporidiobolales</taxon>
        <taxon>Sporidiobolaceae</taxon>
        <taxon>Rhodotorula</taxon>
    </lineage>
</organism>
<dbReference type="Gene3D" id="3.40.50.300">
    <property type="entry name" value="P-loop containing nucleotide triphosphate hydrolases"/>
    <property type="match status" value="2"/>
</dbReference>
<dbReference type="EMBL" id="KQ474094">
    <property type="protein sequence ID" value="KPV71433.1"/>
    <property type="molecule type" value="Genomic_DNA"/>
</dbReference>
<keyword evidence="1" id="KW-0347">Helicase</keyword>
<dbReference type="GO" id="GO:0070125">
    <property type="term" value="P:mitochondrial translational elongation"/>
    <property type="evidence" value="ECO:0007669"/>
    <property type="project" value="TreeGrafter"/>
</dbReference>
<dbReference type="Pfam" id="PF00271">
    <property type="entry name" value="Helicase_C"/>
    <property type="match status" value="1"/>
</dbReference>
<accession>A0A0P9EPG7</accession>
<feature type="region of interest" description="Disordered" evidence="2">
    <location>
        <begin position="517"/>
        <end position="540"/>
    </location>
</feature>
<evidence type="ECO:0000313" key="5">
    <source>
        <dbReference type="EMBL" id="KPV71433.1"/>
    </source>
</evidence>
<keyword evidence="6" id="KW-1185">Reference proteome</keyword>
<feature type="compositionally biased region" description="Pro residues" evidence="2">
    <location>
        <begin position="30"/>
        <end position="43"/>
    </location>
</feature>
<dbReference type="InterPro" id="IPR014001">
    <property type="entry name" value="Helicase_ATP-bd"/>
</dbReference>
<dbReference type="Pfam" id="PF04851">
    <property type="entry name" value="ResIII"/>
    <property type="match status" value="1"/>
</dbReference>
<feature type="domain" description="Helicase C-terminal" evidence="4">
    <location>
        <begin position="372"/>
        <end position="513"/>
    </location>
</feature>
<dbReference type="GO" id="GO:0000403">
    <property type="term" value="F:Y-form DNA binding"/>
    <property type="evidence" value="ECO:0007669"/>
    <property type="project" value="TreeGrafter"/>
</dbReference>
<keyword evidence="1" id="KW-0067">ATP-binding</keyword>
<dbReference type="PANTHER" id="PTHR47396">
    <property type="entry name" value="TYPE I RESTRICTION ENZYME ECOKI R PROTEIN"/>
    <property type="match status" value="1"/>
</dbReference>
<feature type="compositionally biased region" description="Low complexity" evidence="2">
    <location>
        <begin position="19"/>
        <end position="29"/>
    </location>
</feature>
<protein>
    <recommendedName>
        <fullName evidence="7">P-loop containing nucleoside triphosphate hydrolase protein</fullName>
    </recommendedName>
</protein>
<name>A0A0P9EPG7_RHOGW</name>
<dbReference type="GeneID" id="28975495"/>
<dbReference type="GO" id="GO:0005524">
    <property type="term" value="F:ATP binding"/>
    <property type="evidence" value="ECO:0007669"/>
    <property type="project" value="InterPro"/>
</dbReference>
<keyword evidence="1" id="KW-0378">Hydrolase</keyword>
<dbReference type="OrthoDB" id="270584at2759"/>
<evidence type="ECO:0000259" key="3">
    <source>
        <dbReference type="PROSITE" id="PS51192"/>
    </source>
</evidence>
<sequence length="781" mass="83098">MPSLLAQLARLSRAAASFTSSLAAVTRPRPVVPPPPAEQPAPAAPTSALDAPSAPPAPPPQPAAVTQSRPPAVPPSSTSSSTSTSSLRKPLVQRGESSRLGVSAPTGSGKTAMFTALISHLPALVHPVTREVATQVLVLVSSVQLVEQTAVAIQRAHPHLSVEVEQGCSRASGYADVTVCTYQTLAHSSYKRLEKFVTDRFKAVIIDEAHHAAAKSYLDILARFDSHVEHALTSKSPSTTVTPAAPSAIASAAAGERLTPTSTSPDPQLPVLAPVTAKLDSLGRIRVPLFAFSATWARSDQLALGKVIEKIVWHCEWLDLVRGKWLSDISFTTVHLDGAVDLSQVAVSDKTGDFKPASLSLALNSDATNELVVKAYLENAAGRRSTLVFAASVAHVLSLSTAFRDRGIDARIVHSGTPSSQREALYRSFRAGKFPVLVNCGILTEGADFPAIDCVVVARPTRSRTLFLHMIGRGLRLSPDTGKLDCLIIDVVSNCANLGIVCTPTLLGLDPAAVTKGRSTRASNTPAMSHGQRAPEPARRNKVDLSSVSYQHMSPEDLVKVLKAHGQTTDPAVLLASPFAWVDCGHSWILPLQDRGRLEIVRDKGSFCVSFYERRASPDSLGNTTSAPKSDFDLDQTPTLLAMPDSFLHALFAADTVVSIYPRLVDLAPLLKRDARWRDRPAPDSTRSRVLKMVASSAQHDGADTSSSTHVFDGDGGDEGPWWAYVALGKRFTEGDASDLVATWPHGGLALLERQLRASVRGGQAGRSTAQEGSKSDEGTT</sequence>
<evidence type="ECO:0000256" key="1">
    <source>
        <dbReference type="ARBA" id="ARBA00022806"/>
    </source>
</evidence>
<evidence type="ECO:0000313" key="6">
    <source>
        <dbReference type="Proteomes" id="UP000053890"/>
    </source>
</evidence>
<dbReference type="InterPro" id="IPR006935">
    <property type="entry name" value="Helicase/UvrB_N"/>
</dbReference>
<dbReference type="GO" id="GO:0036121">
    <property type="term" value="F:double-stranded DNA helicase activity"/>
    <property type="evidence" value="ECO:0007669"/>
    <property type="project" value="TreeGrafter"/>
</dbReference>
<dbReference type="SUPFAM" id="SSF52540">
    <property type="entry name" value="P-loop containing nucleoside triphosphate hydrolases"/>
    <property type="match status" value="1"/>
</dbReference>
<dbReference type="GO" id="GO:0005759">
    <property type="term" value="C:mitochondrial matrix"/>
    <property type="evidence" value="ECO:0007669"/>
    <property type="project" value="TreeGrafter"/>
</dbReference>
<evidence type="ECO:0008006" key="7">
    <source>
        <dbReference type="Google" id="ProtNLM"/>
    </source>
</evidence>
<evidence type="ECO:0000256" key="2">
    <source>
        <dbReference type="SAM" id="MobiDB-lite"/>
    </source>
</evidence>
<dbReference type="SMART" id="SM00490">
    <property type="entry name" value="HELICc"/>
    <property type="match status" value="1"/>
</dbReference>
<dbReference type="PANTHER" id="PTHR47396:SF1">
    <property type="entry name" value="ATP-DEPENDENT HELICASE IRC3-RELATED"/>
    <property type="match status" value="1"/>
</dbReference>
<proteinExistence type="predicted"/>
<dbReference type="InterPro" id="IPR001650">
    <property type="entry name" value="Helicase_C-like"/>
</dbReference>